<protein>
    <submittedName>
        <fullName evidence="2">Metallophosphoesterase</fullName>
    </submittedName>
</protein>
<dbReference type="InterPro" id="IPR052963">
    <property type="entry name" value="Pantetheine_PDE"/>
</dbReference>
<evidence type="ECO:0000259" key="1">
    <source>
        <dbReference type="Pfam" id="PF00149"/>
    </source>
</evidence>
<dbReference type="InterPro" id="IPR029052">
    <property type="entry name" value="Metallo-depent_PP-like"/>
</dbReference>
<dbReference type="EMBL" id="QGKS01000305">
    <property type="protein sequence ID" value="PWR11864.1"/>
    <property type="molecule type" value="Genomic_DNA"/>
</dbReference>
<dbReference type="Proteomes" id="UP000246050">
    <property type="component" value="Unassembled WGS sequence"/>
</dbReference>
<dbReference type="Pfam" id="PF00149">
    <property type="entry name" value="Metallophos"/>
    <property type="match status" value="1"/>
</dbReference>
<dbReference type="Gene3D" id="3.60.21.10">
    <property type="match status" value="1"/>
</dbReference>
<organism evidence="2 3">
    <name type="scientific">Micromonospora sicca</name>
    <dbReference type="NCBI Taxonomy" id="2202420"/>
    <lineage>
        <taxon>Bacteria</taxon>
        <taxon>Bacillati</taxon>
        <taxon>Actinomycetota</taxon>
        <taxon>Actinomycetes</taxon>
        <taxon>Micromonosporales</taxon>
        <taxon>Micromonosporaceae</taxon>
        <taxon>Micromonospora</taxon>
    </lineage>
</organism>
<name>A0A317DBM0_9ACTN</name>
<dbReference type="RefSeq" id="WP_109804058.1">
    <property type="nucleotide sequence ID" value="NZ_QGKS01000305.1"/>
</dbReference>
<reference evidence="2 3" key="1">
    <citation type="submission" date="2018-05" db="EMBL/GenBank/DDBJ databases">
        <title>Micromonosporas from Atacama Desert.</title>
        <authorList>
            <person name="Carro L."/>
            <person name="Golinska P."/>
            <person name="Klenk H.-P."/>
            <person name="Goodfellow M."/>
        </authorList>
    </citation>
    <scope>NUCLEOTIDE SEQUENCE [LARGE SCALE GENOMIC DNA]</scope>
    <source>
        <strain evidence="2 3">4G51</strain>
    </source>
</reference>
<accession>A0A317DBM0</accession>
<proteinExistence type="predicted"/>
<gene>
    <name evidence="2" type="ORF">DKT69_25590</name>
</gene>
<dbReference type="PANTHER" id="PTHR36492:SF2">
    <property type="entry name" value="[ACYL-CARRIER-PROTEIN] PHOSPHODIESTERASE PPTH"/>
    <property type="match status" value="1"/>
</dbReference>
<dbReference type="CDD" id="cd00838">
    <property type="entry name" value="MPP_superfamily"/>
    <property type="match status" value="1"/>
</dbReference>
<comment type="caution">
    <text evidence="2">The sequence shown here is derived from an EMBL/GenBank/DDBJ whole genome shotgun (WGS) entry which is preliminary data.</text>
</comment>
<evidence type="ECO:0000313" key="3">
    <source>
        <dbReference type="Proteomes" id="UP000246050"/>
    </source>
</evidence>
<evidence type="ECO:0000313" key="2">
    <source>
        <dbReference type="EMBL" id="PWR11864.1"/>
    </source>
</evidence>
<feature type="domain" description="Calcineurin-like phosphoesterase" evidence="1">
    <location>
        <begin position="10"/>
        <end position="242"/>
    </location>
</feature>
<dbReference type="SUPFAM" id="SSF56300">
    <property type="entry name" value="Metallo-dependent phosphatases"/>
    <property type="match status" value="1"/>
</dbReference>
<dbReference type="OrthoDB" id="9013891at2"/>
<dbReference type="PANTHER" id="PTHR36492">
    <property type="match status" value="1"/>
</dbReference>
<sequence length="288" mass="32164">MVGEDDGALLAISDLHVRHADNRAVVEALRPESPRDWLLVAGDVGDTVAQVEWALDLLSRRFARVVWAPGNHELWTPPADPVQLRGVARYQHLVDLCRRLGVLTPEDPYPVWRGPGGPALVAPLFLLYDHSWRPDGLDTPEAALAEAYRTGVVCTDEVLLHPDPYPSRAAWCADRVATTAARLAARDPALPTVLVNHFPLVREPTRVLRHPIFAQWCGTEATADWHRRFAAAAVVYGHLHIPRTTWHDGVRFEEVSVGYPREWKQRSRPPGVLRRILPAPEGTPPTAW</sequence>
<dbReference type="AlphaFoldDB" id="A0A317DBM0"/>
<dbReference type="InterPro" id="IPR004843">
    <property type="entry name" value="Calcineurin-like_PHP"/>
</dbReference>
<dbReference type="GO" id="GO:0016787">
    <property type="term" value="F:hydrolase activity"/>
    <property type="evidence" value="ECO:0007669"/>
    <property type="project" value="InterPro"/>
</dbReference>